<dbReference type="InterPro" id="IPR000878">
    <property type="entry name" value="4pyrrol_Mease"/>
</dbReference>
<dbReference type="NCBIfam" id="NF004790">
    <property type="entry name" value="PRK06136.1"/>
    <property type="match status" value="1"/>
</dbReference>
<dbReference type="PANTHER" id="PTHR45790">
    <property type="entry name" value="SIROHEME SYNTHASE-RELATED"/>
    <property type="match status" value="1"/>
</dbReference>
<dbReference type="Gene3D" id="3.40.1010.10">
    <property type="entry name" value="Cobalt-precorrin-4 Transmethylase, Domain 1"/>
    <property type="match status" value="1"/>
</dbReference>
<evidence type="ECO:0000313" key="9">
    <source>
        <dbReference type="EMBL" id="SNS46251.1"/>
    </source>
</evidence>
<dbReference type="SUPFAM" id="SSF53790">
    <property type="entry name" value="Tetrapyrrole methylase"/>
    <property type="match status" value="1"/>
</dbReference>
<protein>
    <recommendedName>
        <fullName evidence="1">uroporphyrinogen-III C-methyltransferase</fullName>
        <ecNumber evidence="1">2.1.1.107</ecNumber>
    </recommendedName>
</protein>
<proteinExistence type="inferred from homology"/>
<feature type="domain" description="Tetrapyrrole methylase" evidence="7">
    <location>
        <begin position="6"/>
        <end position="217"/>
    </location>
</feature>
<evidence type="ECO:0000256" key="4">
    <source>
        <dbReference type="ARBA" id="ARBA00022691"/>
    </source>
</evidence>
<evidence type="ECO:0000259" key="7">
    <source>
        <dbReference type="Pfam" id="PF00590"/>
    </source>
</evidence>
<sequence length="507" mass="56020">MKKPYVYLVGAGPGDEDLITLKGLRCIEKAEVILYDKLANPNLLKYKQPTAEIIDVGKAPDHHQYSQEEINRLLVSKAKEGKVVTRLKGGDPFVFGRGGEEALALYEENISFEVVPGITSAIAVPTYGGIPVTHRNVSTSFHVITGHEDPTKEVATVNYEALAKLAGTLIFLMGVSHLKEITEKLMHHGKDENTPAALIHRGTTARQRTVTGTLENIVEVARNNNIKSPSIIMIGEVINLRPQLNWLQQLPLQGKRILVTRTRQQASDLSKRLKELGAEVIEFPTIQIEAPKDFTEIDAKLNHLKETQHIIFTSVNGVQAFFQRLKALKIDIRAIGEAKIYAIGSATKEALEEKGILVDRIPEAYTAEGILEAVKDIIKEGDRVLLPRADIARKALSEGLSVMGAVVEEIDIYRTTIPTYSREDLLEILEIPVDYITFTSSSTVRNFIEILGEENKHLIESSKLAVIGPITGQTAKDLGLEVNIEAEKYTIEGLVKSIREGSDLEGF</sequence>
<dbReference type="CDD" id="cd11642">
    <property type="entry name" value="SUMT"/>
    <property type="match status" value="1"/>
</dbReference>
<gene>
    <name evidence="9" type="ORF">SAMN05446037_1010134</name>
</gene>
<dbReference type="InterPro" id="IPR014776">
    <property type="entry name" value="4pyrrole_Mease_sub2"/>
</dbReference>
<dbReference type="InterPro" id="IPR035996">
    <property type="entry name" value="4pyrrol_Methylase_sf"/>
</dbReference>
<dbReference type="Pfam" id="PF02602">
    <property type="entry name" value="HEM4"/>
    <property type="match status" value="1"/>
</dbReference>
<keyword evidence="2 6" id="KW-0489">Methyltransferase</keyword>
<evidence type="ECO:0000259" key="8">
    <source>
        <dbReference type="Pfam" id="PF02602"/>
    </source>
</evidence>
<comment type="similarity">
    <text evidence="6">Belongs to the precorrin methyltransferase family.</text>
</comment>
<dbReference type="AlphaFoldDB" id="A0A239EPB7"/>
<evidence type="ECO:0000256" key="6">
    <source>
        <dbReference type="RuleBase" id="RU003960"/>
    </source>
</evidence>
<dbReference type="GO" id="GO:0004852">
    <property type="term" value="F:uroporphyrinogen-III synthase activity"/>
    <property type="evidence" value="ECO:0007669"/>
    <property type="project" value="InterPro"/>
</dbReference>
<evidence type="ECO:0000256" key="1">
    <source>
        <dbReference type="ARBA" id="ARBA00012162"/>
    </source>
</evidence>
<dbReference type="FunFam" id="3.40.1010.10:FF:000001">
    <property type="entry name" value="Siroheme synthase"/>
    <property type="match status" value="1"/>
</dbReference>
<dbReference type="FunFam" id="3.30.950.10:FF:000001">
    <property type="entry name" value="Siroheme synthase"/>
    <property type="match status" value="1"/>
</dbReference>
<dbReference type="InterPro" id="IPR006366">
    <property type="entry name" value="CobA/CysG_C"/>
</dbReference>
<dbReference type="Gene3D" id="3.30.950.10">
    <property type="entry name" value="Methyltransferase, Cobalt-precorrin-4 Transmethylase, Domain 2"/>
    <property type="match status" value="1"/>
</dbReference>
<dbReference type="PROSITE" id="PS00840">
    <property type="entry name" value="SUMT_2"/>
    <property type="match status" value="1"/>
</dbReference>
<evidence type="ECO:0000256" key="5">
    <source>
        <dbReference type="ARBA" id="ARBA00023244"/>
    </source>
</evidence>
<reference evidence="9 10" key="1">
    <citation type="submission" date="2017-06" db="EMBL/GenBank/DDBJ databases">
        <authorList>
            <person name="Kim H.J."/>
            <person name="Triplett B.A."/>
        </authorList>
    </citation>
    <scope>NUCLEOTIDE SEQUENCE [LARGE SCALE GENOMIC DNA]</scope>
    <source>
        <strain evidence="9 10">SCA</strain>
    </source>
</reference>
<evidence type="ECO:0000256" key="2">
    <source>
        <dbReference type="ARBA" id="ARBA00022603"/>
    </source>
</evidence>
<dbReference type="InterPro" id="IPR050161">
    <property type="entry name" value="Siro_Cobalamin_biosynth"/>
</dbReference>
<keyword evidence="3 6" id="KW-0808">Transferase</keyword>
<dbReference type="SUPFAM" id="SSF69618">
    <property type="entry name" value="HemD-like"/>
    <property type="match status" value="1"/>
</dbReference>
<organism evidence="9 10">
    <name type="scientific">Anaerovirgula multivorans</name>
    <dbReference type="NCBI Taxonomy" id="312168"/>
    <lineage>
        <taxon>Bacteria</taxon>
        <taxon>Bacillati</taxon>
        <taxon>Bacillota</taxon>
        <taxon>Clostridia</taxon>
        <taxon>Peptostreptococcales</taxon>
        <taxon>Natronincolaceae</taxon>
        <taxon>Anaerovirgula</taxon>
    </lineage>
</organism>
<dbReference type="NCBIfam" id="TIGR01469">
    <property type="entry name" value="cobA_cysG_Cterm"/>
    <property type="match status" value="1"/>
</dbReference>
<dbReference type="Gene3D" id="3.40.50.10090">
    <property type="match status" value="2"/>
</dbReference>
<evidence type="ECO:0000313" key="10">
    <source>
        <dbReference type="Proteomes" id="UP000198304"/>
    </source>
</evidence>
<dbReference type="GO" id="GO:0032259">
    <property type="term" value="P:methylation"/>
    <property type="evidence" value="ECO:0007669"/>
    <property type="project" value="UniProtKB-KW"/>
</dbReference>
<dbReference type="InterPro" id="IPR003754">
    <property type="entry name" value="4pyrrol_synth_uPrphyn_synth"/>
</dbReference>
<dbReference type="EMBL" id="FZOJ01000010">
    <property type="protein sequence ID" value="SNS46251.1"/>
    <property type="molecule type" value="Genomic_DNA"/>
</dbReference>
<dbReference type="GO" id="GO:0019354">
    <property type="term" value="P:siroheme biosynthetic process"/>
    <property type="evidence" value="ECO:0007669"/>
    <property type="project" value="InterPro"/>
</dbReference>
<dbReference type="GO" id="GO:0004851">
    <property type="term" value="F:uroporphyrin-III C-methyltransferase activity"/>
    <property type="evidence" value="ECO:0007669"/>
    <property type="project" value="UniProtKB-EC"/>
</dbReference>
<dbReference type="Proteomes" id="UP000198304">
    <property type="component" value="Unassembled WGS sequence"/>
</dbReference>
<dbReference type="EC" id="2.1.1.107" evidence="1"/>
<evidence type="ECO:0000256" key="3">
    <source>
        <dbReference type="ARBA" id="ARBA00022679"/>
    </source>
</evidence>
<dbReference type="InterPro" id="IPR003043">
    <property type="entry name" value="Uropor_MeTrfase_CS"/>
</dbReference>
<dbReference type="InterPro" id="IPR036108">
    <property type="entry name" value="4pyrrol_syn_uPrphyn_synt_sf"/>
</dbReference>
<dbReference type="PANTHER" id="PTHR45790:SF3">
    <property type="entry name" value="S-ADENOSYL-L-METHIONINE-DEPENDENT UROPORPHYRINOGEN III METHYLTRANSFERASE, CHLOROPLASTIC"/>
    <property type="match status" value="1"/>
</dbReference>
<dbReference type="RefSeq" id="WP_089283170.1">
    <property type="nucleotide sequence ID" value="NZ_FZOJ01000010.1"/>
</dbReference>
<name>A0A239EPB7_9FIRM</name>
<dbReference type="CDD" id="cd06578">
    <property type="entry name" value="HemD"/>
    <property type="match status" value="1"/>
</dbReference>
<dbReference type="Pfam" id="PF00590">
    <property type="entry name" value="TP_methylase"/>
    <property type="match status" value="1"/>
</dbReference>
<keyword evidence="5" id="KW-0627">Porphyrin biosynthesis</keyword>
<dbReference type="InterPro" id="IPR014777">
    <property type="entry name" value="4pyrrole_Mease_sub1"/>
</dbReference>
<feature type="domain" description="Tetrapyrrole biosynthesis uroporphyrinogen III synthase" evidence="8">
    <location>
        <begin position="268"/>
        <end position="495"/>
    </location>
</feature>
<dbReference type="PROSITE" id="PS00839">
    <property type="entry name" value="SUMT_1"/>
    <property type="match status" value="1"/>
</dbReference>
<keyword evidence="10" id="KW-1185">Reference proteome</keyword>
<dbReference type="OrthoDB" id="9815856at2"/>
<keyword evidence="4" id="KW-0949">S-adenosyl-L-methionine</keyword>
<accession>A0A239EPB7</accession>